<dbReference type="GO" id="GO:0051539">
    <property type="term" value="F:4 iron, 4 sulfur cluster binding"/>
    <property type="evidence" value="ECO:0007669"/>
    <property type="project" value="UniProtKB-KW"/>
</dbReference>
<evidence type="ECO:0000313" key="8">
    <source>
        <dbReference type="EMBL" id="HIQ63732.1"/>
    </source>
</evidence>
<feature type="domain" description="Fe-S hydro-lyase tartrate dehydratase alpha-type catalytic" evidence="7">
    <location>
        <begin position="11"/>
        <end position="279"/>
    </location>
</feature>
<keyword evidence="3" id="KW-0479">Metal-binding</keyword>
<dbReference type="Pfam" id="PF05681">
    <property type="entry name" value="Fumerase"/>
    <property type="match status" value="1"/>
</dbReference>
<keyword evidence="2" id="KW-0004">4Fe-4S</keyword>
<accession>A0A9D0YXF3</accession>
<evidence type="ECO:0000256" key="6">
    <source>
        <dbReference type="ARBA" id="ARBA00023239"/>
    </source>
</evidence>
<evidence type="ECO:0000313" key="9">
    <source>
        <dbReference type="Proteomes" id="UP000886819"/>
    </source>
</evidence>
<name>A0A9D0YXF3_9FIRM</name>
<sequence length="281" mass="29501">MREISAQAVADEVKRLFLEASFCIGPDVEAAVSAGIKAEPSPAGRAALEQILENYHIARDERVAICQDTGMAVIFAEVGQDAHIVGGSFEEAVNAGVRAAYDEGYLRKSVVAEPLFARVNTRDNTPAIVHTRLVPGDRISLLATPKGFGSENMSRVKMLVPADGVEGVKRFVVQTVVEAGPNPCPPVIVGVGVGGTLEKAALMAKRCTARPVGSHHDDPRYAALEAELLEAINATGVGPAGTGGRVTALAVHIDYYPTHIAGLPVAVNMCCHAARHAQAIL</sequence>
<reference evidence="8" key="2">
    <citation type="journal article" date="2021" name="PeerJ">
        <title>Extensive microbial diversity within the chicken gut microbiome revealed by metagenomics and culture.</title>
        <authorList>
            <person name="Gilroy R."/>
            <person name="Ravi A."/>
            <person name="Getino M."/>
            <person name="Pursley I."/>
            <person name="Horton D.L."/>
            <person name="Alikhan N.F."/>
            <person name="Baker D."/>
            <person name="Gharbi K."/>
            <person name="Hall N."/>
            <person name="Watson M."/>
            <person name="Adriaenssens E.M."/>
            <person name="Foster-Nyarko E."/>
            <person name="Jarju S."/>
            <person name="Secka A."/>
            <person name="Antonio M."/>
            <person name="Oren A."/>
            <person name="Chaudhuri R.R."/>
            <person name="La Ragione R."/>
            <person name="Hildebrand F."/>
            <person name="Pallen M.J."/>
        </authorList>
    </citation>
    <scope>NUCLEOTIDE SEQUENCE</scope>
    <source>
        <strain evidence="8">ChiHile30-977</strain>
    </source>
</reference>
<organism evidence="8 9">
    <name type="scientific">Candidatus Avichristensenella intestinipullorum</name>
    <dbReference type="NCBI Taxonomy" id="2840693"/>
    <lineage>
        <taxon>Bacteria</taxon>
        <taxon>Bacillati</taxon>
        <taxon>Bacillota</taxon>
        <taxon>Clostridia</taxon>
        <taxon>Candidatus Avichristensenella</taxon>
    </lineage>
</organism>
<dbReference type="GO" id="GO:0046872">
    <property type="term" value="F:metal ion binding"/>
    <property type="evidence" value="ECO:0007669"/>
    <property type="project" value="UniProtKB-KW"/>
</dbReference>
<dbReference type="NCBIfam" id="NF004885">
    <property type="entry name" value="PRK06246.1"/>
    <property type="match status" value="1"/>
</dbReference>
<keyword evidence="5" id="KW-0411">Iron-sulfur</keyword>
<dbReference type="PANTHER" id="PTHR30389">
    <property type="entry name" value="FUMARATE HYDRATASE-RELATED"/>
    <property type="match status" value="1"/>
</dbReference>
<dbReference type="EC" id="4.2.1.2" evidence="8"/>
<dbReference type="Proteomes" id="UP000886819">
    <property type="component" value="Unassembled WGS sequence"/>
</dbReference>
<evidence type="ECO:0000256" key="3">
    <source>
        <dbReference type="ARBA" id="ARBA00022723"/>
    </source>
</evidence>
<dbReference type="GO" id="GO:0004333">
    <property type="term" value="F:fumarate hydratase activity"/>
    <property type="evidence" value="ECO:0007669"/>
    <property type="project" value="UniProtKB-EC"/>
</dbReference>
<dbReference type="InterPro" id="IPR004646">
    <property type="entry name" value="Fe-S_hydro-lyase_TtdA-typ_cat"/>
</dbReference>
<keyword evidence="6 8" id="KW-0456">Lyase</keyword>
<keyword evidence="4" id="KW-0408">Iron</keyword>
<protein>
    <submittedName>
        <fullName evidence="8">Fumarate hydratase</fullName>
        <ecNumber evidence="8">4.2.1.2</ecNumber>
    </submittedName>
</protein>
<dbReference type="EMBL" id="DVFI01000122">
    <property type="protein sequence ID" value="HIQ63732.1"/>
    <property type="molecule type" value="Genomic_DNA"/>
</dbReference>
<dbReference type="NCBIfam" id="TIGR00722">
    <property type="entry name" value="ttdA_fumA_fumB"/>
    <property type="match status" value="1"/>
</dbReference>
<evidence type="ECO:0000256" key="2">
    <source>
        <dbReference type="ARBA" id="ARBA00022485"/>
    </source>
</evidence>
<comment type="similarity">
    <text evidence="1">Belongs to the class-I fumarase family.</text>
</comment>
<dbReference type="InterPro" id="IPR051208">
    <property type="entry name" value="Class-I_Fumarase/Tartrate_DH"/>
</dbReference>
<dbReference type="AlphaFoldDB" id="A0A9D0YXF3"/>
<evidence type="ECO:0000256" key="1">
    <source>
        <dbReference type="ARBA" id="ARBA00008876"/>
    </source>
</evidence>
<reference evidence="8" key="1">
    <citation type="submission" date="2020-10" db="EMBL/GenBank/DDBJ databases">
        <authorList>
            <person name="Gilroy R."/>
        </authorList>
    </citation>
    <scope>NUCLEOTIDE SEQUENCE</scope>
    <source>
        <strain evidence="8">ChiHile30-977</strain>
    </source>
</reference>
<evidence type="ECO:0000256" key="5">
    <source>
        <dbReference type="ARBA" id="ARBA00023014"/>
    </source>
</evidence>
<evidence type="ECO:0000259" key="7">
    <source>
        <dbReference type="Pfam" id="PF05681"/>
    </source>
</evidence>
<comment type="caution">
    <text evidence="8">The sequence shown here is derived from an EMBL/GenBank/DDBJ whole genome shotgun (WGS) entry which is preliminary data.</text>
</comment>
<dbReference type="PANTHER" id="PTHR30389:SF17">
    <property type="entry name" value="L(+)-TARTRATE DEHYDRATASE SUBUNIT ALPHA-RELATED"/>
    <property type="match status" value="1"/>
</dbReference>
<evidence type="ECO:0000256" key="4">
    <source>
        <dbReference type="ARBA" id="ARBA00023004"/>
    </source>
</evidence>
<proteinExistence type="inferred from homology"/>
<gene>
    <name evidence="8" type="ORF">IAA66_09160</name>
</gene>